<evidence type="ECO:0000313" key="3">
    <source>
        <dbReference type="Proteomes" id="UP000807353"/>
    </source>
</evidence>
<proteinExistence type="predicted"/>
<reference evidence="2" key="1">
    <citation type="submission" date="2020-11" db="EMBL/GenBank/DDBJ databases">
        <authorList>
            <consortium name="DOE Joint Genome Institute"/>
            <person name="Ahrendt S."/>
            <person name="Riley R."/>
            <person name="Andreopoulos W."/>
            <person name="Labutti K."/>
            <person name="Pangilinan J."/>
            <person name="Ruiz-Duenas F.J."/>
            <person name="Barrasa J.M."/>
            <person name="Sanchez-Garcia M."/>
            <person name="Camarero S."/>
            <person name="Miyauchi S."/>
            <person name="Serrano A."/>
            <person name="Linde D."/>
            <person name="Babiker R."/>
            <person name="Drula E."/>
            <person name="Ayuso-Fernandez I."/>
            <person name="Pacheco R."/>
            <person name="Padilla G."/>
            <person name="Ferreira P."/>
            <person name="Barriuso J."/>
            <person name="Kellner H."/>
            <person name="Castanera R."/>
            <person name="Alfaro M."/>
            <person name="Ramirez L."/>
            <person name="Pisabarro A.G."/>
            <person name="Kuo A."/>
            <person name="Tritt A."/>
            <person name="Lipzen A."/>
            <person name="He G."/>
            <person name="Yan M."/>
            <person name="Ng V."/>
            <person name="Cullen D."/>
            <person name="Martin F."/>
            <person name="Rosso M.-N."/>
            <person name="Henrissat B."/>
            <person name="Hibbett D."/>
            <person name="Martinez A.T."/>
            <person name="Grigoriev I.V."/>
        </authorList>
    </citation>
    <scope>NUCLEOTIDE SEQUENCE</scope>
    <source>
        <strain evidence="2">CBS 247.69</strain>
    </source>
</reference>
<comment type="caution">
    <text evidence="2">The sequence shown here is derived from an EMBL/GenBank/DDBJ whole genome shotgun (WGS) entry which is preliminary data.</text>
</comment>
<evidence type="ECO:0000256" key="1">
    <source>
        <dbReference type="SAM" id="MobiDB-lite"/>
    </source>
</evidence>
<gene>
    <name evidence="2" type="ORF">BDZ94DRAFT_1249472</name>
</gene>
<protein>
    <submittedName>
        <fullName evidence="2">Uncharacterized protein</fullName>
    </submittedName>
</protein>
<dbReference type="EMBL" id="MU150237">
    <property type="protein sequence ID" value="KAF9467473.1"/>
    <property type="molecule type" value="Genomic_DNA"/>
</dbReference>
<sequence length="224" mass="23839">MRVRGSGVGVRVGFVGFKSASDVVVDMGFEEADVVEDVKEGPDTMFELEEIRPEFTVDVEVETEVDTDTDTETGHPLDDDKLDTPEYTDDGPDLVSPLLPAPPLALAARYRSISTSTCPSTDLAFVFSFSFPFILHLPTSIPLPTILYPPPPSTLTILTCAPVRGAALANGSRRSVKSCVSDSASLRPASRSRSIPHSALVKVPSISGGQTNARPYAGSVCRGV</sequence>
<keyword evidence="3" id="KW-1185">Reference proteome</keyword>
<accession>A0A9P5YEM7</accession>
<dbReference type="AlphaFoldDB" id="A0A9P5YEM7"/>
<organism evidence="2 3">
    <name type="scientific">Collybia nuda</name>
    <dbReference type="NCBI Taxonomy" id="64659"/>
    <lineage>
        <taxon>Eukaryota</taxon>
        <taxon>Fungi</taxon>
        <taxon>Dikarya</taxon>
        <taxon>Basidiomycota</taxon>
        <taxon>Agaricomycotina</taxon>
        <taxon>Agaricomycetes</taxon>
        <taxon>Agaricomycetidae</taxon>
        <taxon>Agaricales</taxon>
        <taxon>Tricholomatineae</taxon>
        <taxon>Clitocybaceae</taxon>
        <taxon>Collybia</taxon>
    </lineage>
</organism>
<feature type="region of interest" description="Disordered" evidence="1">
    <location>
        <begin position="63"/>
        <end position="84"/>
    </location>
</feature>
<dbReference type="Proteomes" id="UP000807353">
    <property type="component" value="Unassembled WGS sequence"/>
</dbReference>
<feature type="compositionally biased region" description="Basic and acidic residues" evidence="1">
    <location>
        <begin position="72"/>
        <end position="84"/>
    </location>
</feature>
<evidence type="ECO:0000313" key="2">
    <source>
        <dbReference type="EMBL" id="KAF9467473.1"/>
    </source>
</evidence>
<name>A0A9P5YEM7_9AGAR</name>